<keyword evidence="3" id="KW-0479">Metal-binding</keyword>
<dbReference type="GO" id="GO:0000245">
    <property type="term" value="P:spliceosomal complex assembly"/>
    <property type="evidence" value="ECO:0007669"/>
    <property type="project" value="InterPro"/>
</dbReference>
<sequence length="511" mass="56985">MGKRAREGDDEAPSPEEVPAAGSIPNEQAQTGEGPASTPEDEADDQPLHKNFRMSSAVRTGADCPYLDTISRQNLDFDFEKCCSVSLSPVNVYACLVCGKYFQGRGPNTHAYTHSLDAGHHMFMKVTDGKVYCLPDMYQVVDRSLADIQYVLSPTFTDAEVARLDTAVTWARALDGTEFMPGLVGLNNMKRNDYANVVIQTLVRIVPIRDYFLRTQNYEACRSPLVREFGSLVRKMWITRAFKGHVSPHEFMQSVIAASEKRFTIDAQADAIDFFQWLVNRLHLELTGGKRKKASIITECLQGDLEVTTLAGTGKAKGSSEDVVDKVSFLMLGLDLPAAPLFKDALETVIIPQIPMYDLLRKYGGSLIVDDIKAGRRKFRLTKPPRFLALHVKRFVKNQFFLEKNPTIVNFPVKNLEVPVSAPGSEGRSIVKYDLLANIVHEGKAGEGSVRVHIHRKVENTWYEVQVGREEKLVGMCGVQRQRSGGGWLKRPCKWDCGHVPIPPSLSLPFP</sequence>
<dbReference type="InterPro" id="IPR001394">
    <property type="entry name" value="Peptidase_C19_UCH"/>
</dbReference>
<dbReference type="Gene3D" id="3.30.40.10">
    <property type="entry name" value="Zinc/RING finger domain, C3HC4 (zinc finger)"/>
    <property type="match status" value="1"/>
</dbReference>
<organism evidence="13">
    <name type="scientific">Auxenochlorella protothecoides</name>
    <name type="common">Green microalga</name>
    <name type="synonym">Chlorella protothecoides</name>
    <dbReference type="NCBI Taxonomy" id="3075"/>
    <lineage>
        <taxon>Eukaryota</taxon>
        <taxon>Viridiplantae</taxon>
        <taxon>Chlorophyta</taxon>
        <taxon>core chlorophytes</taxon>
        <taxon>Trebouxiophyceae</taxon>
        <taxon>Chlorellales</taxon>
        <taxon>Chlorellaceae</taxon>
        <taxon>Auxenochlorella</taxon>
    </lineage>
</organism>
<dbReference type="GO" id="GO:0016579">
    <property type="term" value="P:protein deubiquitination"/>
    <property type="evidence" value="ECO:0007669"/>
    <property type="project" value="InterPro"/>
</dbReference>
<gene>
    <name evidence="13" type="ORF">g.16909</name>
</gene>
<evidence type="ECO:0000256" key="4">
    <source>
        <dbReference type="ARBA" id="ARBA00022728"/>
    </source>
</evidence>
<evidence type="ECO:0000256" key="1">
    <source>
        <dbReference type="ARBA" id="ARBA00004123"/>
    </source>
</evidence>
<proteinExistence type="predicted"/>
<keyword evidence="7" id="KW-0508">mRNA splicing</keyword>
<dbReference type="CDD" id="cd02669">
    <property type="entry name" value="Peptidase_C19M"/>
    <property type="match status" value="1"/>
</dbReference>
<dbReference type="EMBL" id="GDKF01003527">
    <property type="protein sequence ID" value="JAT75095.1"/>
    <property type="molecule type" value="Transcribed_RNA"/>
</dbReference>
<keyword evidence="8" id="KW-0539">Nucleus</keyword>
<dbReference type="PANTHER" id="PTHR21646:SF16">
    <property type="entry name" value="U4_U6.U5 TRI-SNRNP-ASSOCIATED PROTEIN 2"/>
    <property type="match status" value="1"/>
</dbReference>
<dbReference type="GO" id="GO:0004843">
    <property type="term" value="F:cysteine-type deubiquitinase activity"/>
    <property type="evidence" value="ECO:0007669"/>
    <property type="project" value="InterPro"/>
</dbReference>
<feature type="region of interest" description="Disordered" evidence="10">
    <location>
        <begin position="1"/>
        <end position="47"/>
    </location>
</feature>
<evidence type="ECO:0000259" key="12">
    <source>
        <dbReference type="PROSITE" id="PS50271"/>
    </source>
</evidence>
<protein>
    <recommendedName>
        <fullName evidence="14">U4/U6.U5 tri-snRNP-associated protein 2</fullName>
    </recommendedName>
</protein>
<dbReference type="InterPro" id="IPR033809">
    <property type="entry name" value="USP39"/>
</dbReference>
<dbReference type="GO" id="GO:0008270">
    <property type="term" value="F:zinc ion binding"/>
    <property type="evidence" value="ECO:0007669"/>
    <property type="project" value="UniProtKB-KW"/>
</dbReference>
<dbReference type="InterPro" id="IPR001607">
    <property type="entry name" value="Znf_UBP"/>
</dbReference>
<feature type="non-terminal residue" evidence="13">
    <location>
        <position position="511"/>
    </location>
</feature>
<evidence type="ECO:0000256" key="3">
    <source>
        <dbReference type="ARBA" id="ARBA00022723"/>
    </source>
</evidence>
<dbReference type="SUPFAM" id="SSF57850">
    <property type="entry name" value="RING/U-box"/>
    <property type="match status" value="1"/>
</dbReference>
<dbReference type="SMART" id="SM00290">
    <property type="entry name" value="ZnF_UBP"/>
    <property type="match status" value="1"/>
</dbReference>
<evidence type="ECO:0000256" key="5">
    <source>
        <dbReference type="ARBA" id="ARBA00022771"/>
    </source>
</evidence>
<dbReference type="Gene3D" id="3.90.70.10">
    <property type="entry name" value="Cysteine proteinases"/>
    <property type="match status" value="1"/>
</dbReference>
<keyword evidence="5 9" id="KW-0863">Zinc-finger</keyword>
<dbReference type="Pfam" id="PF00443">
    <property type="entry name" value="UCH"/>
    <property type="match status" value="1"/>
</dbReference>
<evidence type="ECO:0000256" key="2">
    <source>
        <dbReference type="ARBA" id="ARBA00022664"/>
    </source>
</evidence>
<evidence type="ECO:0000259" key="11">
    <source>
        <dbReference type="PROSITE" id="PS50235"/>
    </source>
</evidence>
<name>A0A1D2A834_AUXPR</name>
<dbReference type="SUPFAM" id="SSF54001">
    <property type="entry name" value="Cysteine proteinases"/>
    <property type="match status" value="1"/>
</dbReference>
<dbReference type="InterPro" id="IPR050185">
    <property type="entry name" value="Ub_carboxyl-term_hydrolase"/>
</dbReference>
<dbReference type="Pfam" id="PF02148">
    <property type="entry name" value="zf-UBP"/>
    <property type="match status" value="1"/>
</dbReference>
<feature type="domain" description="UBP-type" evidence="12">
    <location>
        <begin position="62"/>
        <end position="159"/>
    </location>
</feature>
<keyword evidence="4" id="KW-0747">Spliceosome</keyword>
<dbReference type="InterPro" id="IPR013083">
    <property type="entry name" value="Znf_RING/FYVE/PHD"/>
</dbReference>
<evidence type="ECO:0000256" key="8">
    <source>
        <dbReference type="ARBA" id="ARBA00023242"/>
    </source>
</evidence>
<reference evidence="13" key="1">
    <citation type="submission" date="2015-08" db="EMBL/GenBank/DDBJ databases">
        <authorList>
            <person name="Babu N.S."/>
            <person name="Beckwith C.J."/>
            <person name="Beseler K.G."/>
            <person name="Brison A."/>
            <person name="Carone J.V."/>
            <person name="Caskin T.P."/>
            <person name="Diamond M."/>
            <person name="Durham M.E."/>
            <person name="Foxe J.M."/>
            <person name="Go M."/>
            <person name="Henderson B.A."/>
            <person name="Jones I.B."/>
            <person name="McGettigan J.A."/>
            <person name="Micheletti S.J."/>
            <person name="Nasrallah M.E."/>
            <person name="Ortiz D."/>
            <person name="Piller C.R."/>
            <person name="Privatt S.R."/>
            <person name="Schneider S.L."/>
            <person name="Sharp S."/>
            <person name="Smith T.C."/>
            <person name="Stanton J.D."/>
            <person name="Ullery H.E."/>
            <person name="Wilson R.J."/>
            <person name="Serrano M.G."/>
            <person name="Buck G."/>
            <person name="Lee V."/>
            <person name="Wang Y."/>
            <person name="Carvalho R."/>
            <person name="Voegtly L."/>
            <person name="Shi R."/>
            <person name="Duckworth R."/>
            <person name="Johnson A."/>
            <person name="Loviza R."/>
            <person name="Walstead R."/>
            <person name="Shah Z."/>
            <person name="Kiflezghi M."/>
            <person name="Wade K."/>
            <person name="Ball S.L."/>
            <person name="Bradley K.W."/>
            <person name="Asai D.J."/>
            <person name="Bowman C.A."/>
            <person name="Russell D.A."/>
            <person name="Pope W.H."/>
            <person name="Jacobs-Sera D."/>
            <person name="Hendrix R.W."/>
            <person name="Hatfull G.F."/>
        </authorList>
    </citation>
    <scope>NUCLEOTIDE SEQUENCE</scope>
</reference>
<evidence type="ECO:0008006" key="14">
    <source>
        <dbReference type="Google" id="ProtNLM"/>
    </source>
</evidence>
<keyword evidence="2" id="KW-0507">mRNA processing</keyword>
<dbReference type="InterPro" id="IPR038765">
    <property type="entry name" value="Papain-like_cys_pep_sf"/>
</dbReference>
<evidence type="ECO:0000256" key="9">
    <source>
        <dbReference type="PROSITE-ProRule" id="PRU00502"/>
    </source>
</evidence>
<dbReference type="GO" id="GO:0005681">
    <property type="term" value="C:spliceosomal complex"/>
    <property type="evidence" value="ECO:0007669"/>
    <property type="project" value="UniProtKB-KW"/>
</dbReference>
<evidence type="ECO:0000313" key="13">
    <source>
        <dbReference type="EMBL" id="JAT75095.1"/>
    </source>
</evidence>
<comment type="subcellular location">
    <subcellularLocation>
        <location evidence="1">Nucleus</location>
    </subcellularLocation>
</comment>
<dbReference type="AlphaFoldDB" id="A0A1D2A834"/>
<evidence type="ECO:0000256" key="6">
    <source>
        <dbReference type="ARBA" id="ARBA00022833"/>
    </source>
</evidence>
<evidence type="ECO:0000256" key="10">
    <source>
        <dbReference type="SAM" id="MobiDB-lite"/>
    </source>
</evidence>
<accession>A0A1D2A834</accession>
<feature type="domain" description="USP" evidence="11">
    <location>
        <begin position="184"/>
        <end position="492"/>
    </location>
</feature>
<dbReference type="PANTHER" id="PTHR21646">
    <property type="entry name" value="UBIQUITIN CARBOXYL-TERMINAL HYDROLASE"/>
    <property type="match status" value="1"/>
</dbReference>
<dbReference type="InterPro" id="IPR028889">
    <property type="entry name" value="USP"/>
</dbReference>
<dbReference type="PROSITE" id="PS50271">
    <property type="entry name" value="ZF_UBP"/>
    <property type="match status" value="1"/>
</dbReference>
<keyword evidence="6" id="KW-0862">Zinc</keyword>
<dbReference type="PROSITE" id="PS50235">
    <property type="entry name" value="USP_3"/>
    <property type="match status" value="1"/>
</dbReference>
<evidence type="ECO:0000256" key="7">
    <source>
        <dbReference type="ARBA" id="ARBA00023187"/>
    </source>
</evidence>